<sequence>MSMEPRPSPSKDEPNQPGTSEKRNACNAALIFIAEAKLTFTELLAPKSKQPKHAPRSPSDRNASRGQATFGARDGLGAYIAKPETYPPNVVVYHNADFVAIHDMFPKSSLHLLLLPREQTKTYLHPFDAFEDAEFLEKVKAETRKLRKLAAGELRRKYGKDSAQEQARQTALSTDPPPDELPQGRDWEQEVVVGVHAVPSMNHLHIHVLSVDRYSDRLKHRKHYNSFSTPFFVPIDDFPLAEDDVRRHPTKEGYLKRDFTCWRCGRGFGNRFVELKQHLEQEFTEWKKL</sequence>
<keyword evidence="9" id="KW-0862">Zinc</keyword>
<keyword evidence="23" id="KW-1185">Reference proteome</keyword>
<evidence type="ECO:0000256" key="3">
    <source>
        <dbReference type="ARBA" id="ARBA00012495"/>
    </source>
</evidence>
<dbReference type="SUPFAM" id="SSF54197">
    <property type="entry name" value="HIT-like"/>
    <property type="match status" value="1"/>
</dbReference>
<proteinExistence type="predicted"/>
<dbReference type="Pfam" id="PF01230">
    <property type="entry name" value="HIT"/>
    <property type="match status" value="1"/>
</dbReference>
<keyword evidence="11" id="KW-0234">DNA repair</keyword>
<dbReference type="PANTHER" id="PTHR12486">
    <property type="entry name" value="APRATAXIN-RELATED"/>
    <property type="match status" value="1"/>
</dbReference>
<dbReference type="GO" id="GO:0030983">
    <property type="term" value="F:mismatched DNA binding"/>
    <property type="evidence" value="ECO:0007669"/>
    <property type="project" value="TreeGrafter"/>
</dbReference>
<comment type="catalytic activity">
    <reaction evidence="15">
        <text>a 5'-end adenosine-5'-diphospho-5'-ribonucleoside-2'-deoxyribonucleotide-DNA + H2O = a 5'-end 5'-phospho-ribonucleoside-2'-deoxyribonucleotide-DNA + AMP + 2 H(+)</text>
        <dbReference type="Rhea" id="RHEA:52132"/>
        <dbReference type="Rhea" id="RHEA-COMP:13182"/>
        <dbReference type="Rhea" id="RHEA-COMP:13183"/>
        <dbReference type="ChEBI" id="CHEBI:15377"/>
        <dbReference type="ChEBI" id="CHEBI:15378"/>
        <dbReference type="ChEBI" id="CHEBI:136414"/>
        <dbReference type="ChEBI" id="CHEBI:136415"/>
        <dbReference type="ChEBI" id="CHEBI:456215"/>
        <dbReference type="EC" id="3.6.1.71"/>
    </reaction>
</comment>
<reference evidence="22" key="2">
    <citation type="submission" date="2023-01" db="EMBL/GenBank/DDBJ databases">
        <authorList>
            <person name="Petersen C."/>
        </authorList>
    </citation>
    <scope>NUCLEOTIDE SEQUENCE</scope>
    <source>
        <strain evidence="22">IBT 15450</strain>
    </source>
</reference>
<dbReference type="Gene3D" id="3.30.428.10">
    <property type="entry name" value="HIT-like"/>
    <property type="match status" value="1"/>
</dbReference>
<dbReference type="InterPro" id="IPR036265">
    <property type="entry name" value="HIT-like_sf"/>
</dbReference>
<evidence type="ECO:0000313" key="22">
    <source>
        <dbReference type="EMBL" id="KAJ6051611.1"/>
    </source>
</evidence>
<dbReference type="GO" id="GO:0003697">
    <property type="term" value="F:single-stranded DNA binding"/>
    <property type="evidence" value="ECO:0007669"/>
    <property type="project" value="TreeGrafter"/>
</dbReference>
<evidence type="ECO:0000256" key="8">
    <source>
        <dbReference type="ARBA" id="ARBA00022801"/>
    </source>
</evidence>
<evidence type="ECO:0000256" key="5">
    <source>
        <dbReference type="ARBA" id="ARBA00022490"/>
    </source>
</evidence>
<dbReference type="GO" id="GO:1990165">
    <property type="term" value="F:single-strand break-containing DNA binding"/>
    <property type="evidence" value="ECO:0007669"/>
    <property type="project" value="TreeGrafter"/>
</dbReference>
<keyword evidence="7" id="KW-0227">DNA damage</keyword>
<accession>A0AAD6NCF9</accession>
<evidence type="ECO:0000256" key="13">
    <source>
        <dbReference type="ARBA" id="ARBA00024601"/>
    </source>
</evidence>
<evidence type="ECO:0000256" key="16">
    <source>
        <dbReference type="ARBA" id="ARBA00059438"/>
    </source>
</evidence>
<dbReference type="InterPro" id="IPR011146">
    <property type="entry name" value="HIT-like"/>
</dbReference>
<keyword evidence="10" id="KW-0238">DNA-binding</keyword>
<dbReference type="EC" id="3.6.1.72" evidence="3"/>
<dbReference type="GO" id="GO:0000012">
    <property type="term" value="P:single strand break repair"/>
    <property type="evidence" value="ECO:0007669"/>
    <property type="project" value="TreeGrafter"/>
</dbReference>
<evidence type="ECO:0000256" key="10">
    <source>
        <dbReference type="ARBA" id="ARBA00023125"/>
    </source>
</evidence>
<evidence type="ECO:0000256" key="11">
    <source>
        <dbReference type="ARBA" id="ARBA00023204"/>
    </source>
</evidence>
<feature type="compositionally biased region" description="Basic and acidic residues" evidence="19">
    <location>
        <begin position="9"/>
        <end position="24"/>
    </location>
</feature>
<evidence type="ECO:0000256" key="14">
    <source>
        <dbReference type="ARBA" id="ARBA00044639"/>
    </source>
</evidence>
<evidence type="ECO:0000256" key="12">
    <source>
        <dbReference type="ARBA" id="ARBA00023242"/>
    </source>
</evidence>
<evidence type="ECO:0000256" key="6">
    <source>
        <dbReference type="ARBA" id="ARBA00022723"/>
    </source>
</evidence>
<evidence type="ECO:0000256" key="2">
    <source>
        <dbReference type="ARBA" id="ARBA00004496"/>
    </source>
</evidence>
<dbReference type="EC" id="3.6.1.71" evidence="4"/>
<evidence type="ECO:0000256" key="9">
    <source>
        <dbReference type="ARBA" id="ARBA00022833"/>
    </source>
</evidence>
<feature type="region of interest" description="Disordered" evidence="19">
    <location>
        <begin position="155"/>
        <end position="185"/>
    </location>
</feature>
<comment type="catalytic activity">
    <reaction evidence="13">
        <text>a 3'-end 2'-deoxyribonucleotide-3'-diphospho-5'-guanosine-DNA + H2O = a 3'-end 2'-deoxyribonucleotide 3'-phosphate-DNA + GMP + 2 H(+)</text>
        <dbReference type="Rhea" id="RHEA:52140"/>
        <dbReference type="Rhea" id="RHEA-COMP:13186"/>
        <dbReference type="Rhea" id="RHEA-COMP:13187"/>
        <dbReference type="ChEBI" id="CHEBI:15377"/>
        <dbReference type="ChEBI" id="CHEBI:15378"/>
        <dbReference type="ChEBI" id="CHEBI:58115"/>
        <dbReference type="ChEBI" id="CHEBI:136419"/>
        <dbReference type="ChEBI" id="CHEBI:136420"/>
        <dbReference type="EC" id="3.6.1.72"/>
    </reaction>
</comment>
<comment type="subcellular location">
    <subcellularLocation>
        <location evidence="2">Cytoplasm</location>
    </subcellularLocation>
    <subcellularLocation>
        <location evidence="1">Nucleus</location>
    </subcellularLocation>
</comment>
<protein>
    <recommendedName>
        <fullName evidence="17">Aprataxin-like protein</fullName>
        <ecNumber evidence="4">3.6.1.71</ecNumber>
        <ecNumber evidence="3">3.6.1.72</ecNumber>
    </recommendedName>
    <alternativeName>
        <fullName evidence="18">Hit family protein 3</fullName>
    </alternativeName>
</protein>
<organism evidence="22 23">
    <name type="scientific">Penicillium canescens</name>
    <dbReference type="NCBI Taxonomy" id="5083"/>
    <lineage>
        <taxon>Eukaryota</taxon>
        <taxon>Fungi</taxon>
        <taxon>Dikarya</taxon>
        <taxon>Ascomycota</taxon>
        <taxon>Pezizomycotina</taxon>
        <taxon>Eurotiomycetes</taxon>
        <taxon>Eurotiomycetidae</taxon>
        <taxon>Eurotiales</taxon>
        <taxon>Aspergillaceae</taxon>
        <taxon>Penicillium</taxon>
    </lineage>
</organism>
<dbReference type="Pfam" id="PF16278">
    <property type="entry name" value="zf-C2HE"/>
    <property type="match status" value="1"/>
</dbReference>
<dbReference type="GO" id="GO:0033699">
    <property type="term" value="F:DNA 5'-adenosine monophosphate hydrolase activity"/>
    <property type="evidence" value="ECO:0007669"/>
    <property type="project" value="UniProtKB-EC"/>
</dbReference>
<name>A0AAD6NCF9_PENCN</name>
<dbReference type="GO" id="GO:0120108">
    <property type="term" value="F:DNA-3'-diphospho-5'-guanosine diphosphatase activity"/>
    <property type="evidence" value="ECO:0007669"/>
    <property type="project" value="UniProtKB-EC"/>
</dbReference>
<evidence type="ECO:0000259" key="20">
    <source>
        <dbReference type="Pfam" id="PF01230"/>
    </source>
</evidence>
<feature type="region of interest" description="Disordered" evidence="19">
    <location>
        <begin position="46"/>
        <end position="68"/>
    </location>
</feature>
<dbReference type="Proteomes" id="UP001219568">
    <property type="component" value="Unassembled WGS sequence"/>
</dbReference>
<comment type="caution">
    <text evidence="22">The sequence shown here is derived from an EMBL/GenBank/DDBJ whole genome shotgun (WGS) entry which is preliminary data.</text>
</comment>
<feature type="domain" description="Aprataxin C2HE/C2H2/C2HC zinc finger" evidence="21">
    <location>
        <begin position="228"/>
        <end position="285"/>
    </location>
</feature>
<dbReference type="EMBL" id="JAQJZL010000002">
    <property type="protein sequence ID" value="KAJ6051611.1"/>
    <property type="molecule type" value="Genomic_DNA"/>
</dbReference>
<evidence type="ECO:0000313" key="23">
    <source>
        <dbReference type="Proteomes" id="UP001219568"/>
    </source>
</evidence>
<keyword evidence="8" id="KW-0378">Hydrolase</keyword>
<dbReference type="GO" id="GO:0005737">
    <property type="term" value="C:cytoplasm"/>
    <property type="evidence" value="ECO:0007669"/>
    <property type="project" value="UniProtKB-SubCell"/>
</dbReference>
<evidence type="ECO:0000256" key="17">
    <source>
        <dbReference type="ARBA" id="ARBA00068941"/>
    </source>
</evidence>
<dbReference type="GO" id="GO:0046872">
    <property type="term" value="F:metal ion binding"/>
    <property type="evidence" value="ECO:0007669"/>
    <property type="project" value="UniProtKB-KW"/>
</dbReference>
<evidence type="ECO:0000256" key="15">
    <source>
        <dbReference type="ARBA" id="ARBA00044713"/>
    </source>
</evidence>
<feature type="region of interest" description="Disordered" evidence="19">
    <location>
        <begin position="1"/>
        <end position="24"/>
    </location>
</feature>
<evidence type="ECO:0000256" key="19">
    <source>
        <dbReference type="SAM" id="MobiDB-lite"/>
    </source>
</evidence>
<evidence type="ECO:0000256" key="4">
    <source>
        <dbReference type="ARBA" id="ARBA00012496"/>
    </source>
</evidence>
<comment type="function">
    <text evidence="16">DNA-binding protein involved in single-strand DNA break repair, double-strand DNA break repair and base excision repair. Resolves abortive DNA ligation intermediates formed either at base excision sites, or when DNA ligases attempt to repair non-ligatable breaks induced by reactive oxygen species. Catalyzes the release of adenylate groups covalently linked to 5'-phosphate termini, resulting in the production of 5'-phosphate termini that can be efficiently rejoined. Likewise, catalyzes the release of 3'-linked guanosine (DNAppG) and inosine (DNAppI) from DNA, but has higher specific activity with 5'-linked adenosine (AppDNA).</text>
</comment>
<keyword evidence="12" id="KW-0539">Nucleus</keyword>
<gene>
    <name evidence="22" type="ORF">N7460_002145</name>
</gene>
<reference evidence="22" key="1">
    <citation type="journal article" date="2023" name="IMA Fungus">
        <title>Comparative genomic study of the Penicillium genus elucidates a diverse pangenome and 15 lateral gene transfer events.</title>
        <authorList>
            <person name="Petersen C."/>
            <person name="Sorensen T."/>
            <person name="Nielsen M.R."/>
            <person name="Sondergaard T.E."/>
            <person name="Sorensen J.L."/>
            <person name="Fitzpatrick D.A."/>
            <person name="Frisvad J.C."/>
            <person name="Nielsen K.L."/>
        </authorList>
    </citation>
    <scope>NUCLEOTIDE SEQUENCE</scope>
    <source>
        <strain evidence="22">IBT 15450</strain>
    </source>
</reference>
<evidence type="ECO:0000256" key="18">
    <source>
        <dbReference type="ARBA" id="ARBA00076243"/>
    </source>
</evidence>
<feature type="compositionally biased region" description="Polar residues" evidence="19">
    <location>
        <begin position="164"/>
        <end position="173"/>
    </location>
</feature>
<evidence type="ECO:0000259" key="21">
    <source>
        <dbReference type="Pfam" id="PF16278"/>
    </source>
</evidence>
<dbReference type="PANTHER" id="PTHR12486:SF4">
    <property type="entry name" value="APRATAXIN"/>
    <property type="match status" value="1"/>
</dbReference>
<comment type="catalytic activity">
    <reaction evidence="14">
        <text>a 5'-end adenosine-5'-diphospho-5'-2'-deoxyribonucleoside-DNA + H2O = a 5'-end 5'-phospho-2'-deoxyribonucleoside-DNA + AMP + 2 H(+)</text>
        <dbReference type="Rhea" id="RHEA:52128"/>
        <dbReference type="Rhea" id="RHEA-COMP:13180"/>
        <dbReference type="Rhea" id="RHEA-COMP:13181"/>
        <dbReference type="ChEBI" id="CHEBI:15377"/>
        <dbReference type="ChEBI" id="CHEBI:15378"/>
        <dbReference type="ChEBI" id="CHEBI:136412"/>
        <dbReference type="ChEBI" id="CHEBI:136413"/>
        <dbReference type="ChEBI" id="CHEBI:456215"/>
        <dbReference type="EC" id="3.6.1.71"/>
    </reaction>
</comment>
<dbReference type="InterPro" id="IPR032566">
    <property type="entry name" value="Znf-C2HE"/>
</dbReference>
<evidence type="ECO:0000256" key="7">
    <source>
        <dbReference type="ARBA" id="ARBA00022763"/>
    </source>
</evidence>
<dbReference type="GO" id="GO:0003725">
    <property type="term" value="F:double-stranded RNA binding"/>
    <property type="evidence" value="ECO:0007669"/>
    <property type="project" value="TreeGrafter"/>
</dbReference>
<feature type="domain" description="HIT" evidence="20">
    <location>
        <begin position="88"/>
        <end position="211"/>
    </location>
</feature>
<keyword evidence="6" id="KW-0479">Metal-binding</keyword>
<keyword evidence="5" id="KW-0963">Cytoplasm</keyword>
<evidence type="ECO:0000256" key="1">
    <source>
        <dbReference type="ARBA" id="ARBA00004123"/>
    </source>
</evidence>
<dbReference type="GO" id="GO:0005634">
    <property type="term" value="C:nucleus"/>
    <property type="evidence" value="ECO:0007669"/>
    <property type="project" value="UniProtKB-SubCell"/>
</dbReference>
<dbReference type="FunFam" id="3.30.428.10:FF:000017">
    <property type="entry name" value="Aprataxin-like protein"/>
    <property type="match status" value="1"/>
</dbReference>
<dbReference type="AlphaFoldDB" id="A0AAD6NCF9"/>